<dbReference type="SUPFAM" id="SSF52540">
    <property type="entry name" value="P-loop containing nucleoside triphosphate hydrolases"/>
    <property type="match status" value="1"/>
</dbReference>
<dbReference type="Gene3D" id="3.30.420.110">
    <property type="entry name" value="MutS, connector domain"/>
    <property type="match status" value="1"/>
</dbReference>
<evidence type="ECO:0000256" key="6">
    <source>
        <dbReference type="ARBA" id="ARBA00023125"/>
    </source>
</evidence>
<dbReference type="InterPro" id="IPR000432">
    <property type="entry name" value="DNA_mismatch_repair_MutS_C"/>
</dbReference>
<dbReference type="InterPro" id="IPR036187">
    <property type="entry name" value="DNA_mismatch_repair_MutS_sf"/>
</dbReference>
<dbReference type="Pfam" id="PF05190">
    <property type="entry name" value="MutS_IV"/>
    <property type="match status" value="1"/>
</dbReference>
<evidence type="ECO:0000256" key="8">
    <source>
        <dbReference type="ARBA" id="ARBA00024647"/>
    </source>
</evidence>
<dbReference type="SMART" id="SM00534">
    <property type="entry name" value="MUTSac"/>
    <property type="match status" value="1"/>
</dbReference>
<dbReference type="Pfam" id="PF00488">
    <property type="entry name" value="MutS_V"/>
    <property type="match status" value="1"/>
</dbReference>
<evidence type="ECO:0000256" key="4">
    <source>
        <dbReference type="ARBA" id="ARBA00022763"/>
    </source>
</evidence>
<gene>
    <name evidence="9 12" type="primary">mutS</name>
    <name evidence="12" type="ORF">JZM60_13135</name>
</gene>
<dbReference type="NCBIfam" id="TIGR01070">
    <property type="entry name" value="mutS1"/>
    <property type="match status" value="1"/>
</dbReference>
<dbReference type="InterPro" id="IPR007696">
    <property type="entry name" value="DNA_mismatch_repair_MutS_core"/>
</dbReference>
<dbReference type="InterPro" id="IPR027417">
    <property type="entry name" value="P-loop_NTPase"/>
</dbReference>
<keyword evidence="4 9" id="KW-0227">DNA damage</keyword>
<dbReference type="InterPro" id="IPR016151">
    <property type="entry name" value="DNA_mismatch_repair_MutS_N"/>
</dbReference>
<keyword evidence="5 9" id="KW-0067">ATP-binding</keyword>
<accession>A0ABX7Q1V9</accession>
<dbReference type="Pfam" id="PF01624">
    <property type="entry name" value="MutS_I"/>
    <property type="match status" value="1"/>
</dbReference>
<evidence type="ECO:0000313" key="12">
    <source>
        <dbReference type="EMBL" id="QSV45083.1"/>
    </source>
</evidence>
<dbReference type="SUPFAM" id="SSF53150">
    <property type="entry name" value="DNA repair protein MutS, domain II"/>
    <property type="match status" value="1"/>
</dbReference>
<evidence type="ECO:0000313" key="13">
    <source>
        <dbReference type="Proteomes" id="UP000663651"/>
    </source>
</evidence>
<feature type="domain" description="DNA mismatch repair proteins mutS family" evidence="11">
    <location>
        <begin position="696"/>
        <end position="712"/>
    </location>
</feature>
<evidence type="ECO:0000256" key="5">
    <source>
        <dbReference type="ARBA" id="ARBA00022840"/>
    </source>
</evidence>
<evidence type="ECO:0000256" key="10">
    <source>
        <dbReference type="RuleBase" id="RU003756"/>
    </source>
</evidence>
<dbReference type="PANTHER" id="PTHR11361:SF34">
    <property type="entry name" value="DNA MISMATCH REPAIR PROTEIN MSH1, MITOCHONDRIAL"/>
    <property type="match status" value="1"/>
</dbReference>
<dbReference type="InterPro" id="IPR007861">
    <property type="entry name" value="DNA_mismatch_repair_MutS_clamp"/>
</dbReference>
<dbReference type="InterPro" id="IPR007860">
    <property type="entry name" value="DNA_mmatch_repair_MutS_con_dom"/>
</dbReference>
<dbReference type="Pfam" id="PF05188">
    <property type="entry name" value="MutS_II"/>
    <property type="match status" value="1"/>
</dbReference>
<evidence type="ECO:0000256" key="2">
    <source>
        <dbReference type="ARBA" id="ARBA00021982"/>
    </source>
</evidence>
<protein>
    <recommendedName>
        <fullName evidence="2 9">DNA mismatch repair protein MutS</fullName>
    </recommendedName>
</protein>
<comment type="similarity">
    <text evidence="1 9 10">Belongs to the DNA mismatch repair MutS family.</text>
</comment>
<dbReference type="HAMAP" id="MF_00096">
    <property type="entry name" value="MutS"/>
    <property type="match status" value="1"/>
</dbReference>
<dbReference type="PROSITE" id="PS00486">
    <property type="entry name" value="DNA_MISMATCH_REPAIR_2"/>
    <property type="match status" value="1"/>
</dbReference>
<dbReference type="Gene3D" id="3.40.50.300">
    <property type="entry name" value="P-loop containing nucleotide triphosphate hydrolases"/>
    <property type="match status" value="1"/>
</dbReference>
<evidence type="ECO:0000256" key="9">
    <source>
        <dbReference type="HAMAP-Rule" id="MF_00096"/>
    </source>
</evidence>
<sequence length="872" mass="96129">MSDLTPMMRQYLEIKSDHPDSILFFRLGDFYEMFLDDAVKASRILDITLTSRGKGGDGADVPLCGVPYHSAAPYIAKLVEAGEKVAICEQVEDPKTAKGIVKRQVVKVVTPGLVVEAESLSPKENNFLLSLVRGDGDRWGVAYLDISTGEFRVTEVDGNDAAWGEVACANPREILLPESFRESLSSVSRGDLLADRTFTYVDDWVYDQDYTERLIRNHFGVASPDALGCEGFVEGVRAAAAILHYLQETQKGKVDHIRELSAYRTQEFMVLDESTRRNLELTSTLSEGKKRGSLLGLLDRTATAMGGRKLRQWISYPLVSIEKIKERQDAVGELAGDPGLRAGIREALDGVYDLERLNGRISLASSGAKDLVALKMSLLRIPPLLALLGPAQSSMLQELRGGIDPLHEVADLIGRGIVDDPPFVLREGGIIADGYHAELDELRAISREGKGFIARLEAKEKARTGITSLKIRYNKVFGYYIEVTKSNLAAIPDDYIRRQTLANAERFITPELKEYEEKVLGAEERIVDLEYSLFQQIRQCVAAEGERLARTADRIATLDVLASLADVAHERNYCRPLVDDSDILSISEGRHPVVEALNVSERFVPNDLLLDNNEHQVVIITGPNMAGKSTFMRQVALIVLMAQLGSFVPATEARIGVVDRIFTRVGASDNLARGQSTFMVEMMETAAILRNATPKSLVVLDEIGRGTSTFDGVSIAWAVAEYLHDTDRCAAKTLFATHYHELTELAVTRSKIKNCNVAVKEWNDQVIFLRKIVEGGASHSYGIQVGRLAGLPAEVVERAKEILHNLETGEYAEGGVPRIAKGKRGVAPKASPQLSLFEQGEDLLRKRLSGLNISSLTPLEALNILDELKRMV</sequence>
<evidence type="ECO:0000259" key="11">
    <source>
        <dbReference type="PROSITE" id="PS00486"/>
    </source>
</evidence>
<keyword evidence="7 9" id="KW-0234">DNA repair</keyword>
<organism evidence="12 13">
    <name type="scientific">Geobacter benzoatilyticus</name>
    <dbReference type="NCBI Taxonomy" id="2815309"/>
    <lineage>
        <taxon>Bacteria</taxon>
        <taxon>Pseudomonadati</taxon>
        <taxon>Thermodesulfobacteriota</taxon>
        <taxon>Desulfuromonadia</taxon>
        <taxon>Geobacterales</taxon>
        <taxon>Geobacteraceae</taxon>
        <taxon>Geobacter</taxon>
    </lineage>
</organism>
<reference evidence="12 13" key="1">
    <citation type="submission" date="2021-03" db="EMBL/GenBank/DDBJ databases">
        <title>Geobacter metallireducens gen. nov. sp. nov., a microorganism capable of coupling the complete oxidation of organic compounds to the reduction of iron and other metals.</title>
        <authorList>
            <person name="Li Y."/>
        </authorList>
    </citation>
    <scope>NUCLEOTIDE SEQUENCE [LARGE SCALE GENOMIC DNA]</scope>
    <source>
        <strain evidence="12 13">Jerry-YX</strain>
    </source>
</reference>
<dbReference type="EMBL" id="CP071382">
    <property type="protein sequence ID" value="QSV45083.1"/>
    <property type="molecule type" value="Genomic_DNA"/>
</dbReference>
<feature type="binding site" evidence="9">
    <location>
        <begin position="622"/>
        <end position="629"/>
    </location>
    <ligand>
        <name>ATP</name>
        <dbReference type="ChEBI" id="CHEBI:30616"/>
    </ligand>
</feature>
<dbReference type="InterPro" id="IPR007695">
    <property type="entry name" value="DNA_mismatch_repair_MutS-lik_N"/>
</dbReference>
<dbReference type="Gene3D" id="3.40.1170.10">
    <property type="entry name" value="DNA repair protein MutS, domain I"/>
    <property type="match status" value="1"/>
</dbReference>
<keyword evidence="6 9" id="KW-0238">DNA-binding</keyword>
<dbReference type="SUPFAM" id="SSF48334">
    <property type="entry name" value="DNA repair protein MutS, domain III"/>
    <property type="match status" value="1"/>
</dbReference>
<dbReference type="NCBIfam" id="NF003810">
    <property type="entry name" value="PRK05399.1"/>
    <property type="match status" value="1"/>
</dbReference>
<evidence type="ECO:0000256" key="3">
    <source>
        <dbReference type="ARBA" id="ARBA00022741"/>
    </source>
</evidence>
<dbReference type="InterPro" id="IPR017261">
    <property type="entry name" value="DNA_mismatch_repair_MutS/MSH"/>
</dbReference>
<keyword evidence="13" id="KW-1185">Reference proteome</keyword>
<dbReference type="InterPro" id="IPR045076">
    <property type="entry name" value="MutS"/>
</dbReference>
<evidence type="ECO:0000256" key="7">
    <source>
        <dbReference type="ARBA" id="ARBA00023204"/>
    </source>
</evidence>
<comment type="function">
    <text evidence="8 9">This protein is involved in the repair of mismatches in DNA. It is possible that it carries out the mismatch recognition step. This protein has a weak ATPase activity.</text>
</comment>
<dbReference type="Gene3D" id="1.10.1420.10">
    <property type="match status" value="2"/>
</dbReference>
<proteinExistence type="inferred from homology"/>
<dbReference type="InterPro" id="IPR005748">
    <property type="entry name" value="DNA_mismatch_repair_MutS"/>
</dbReference>
<dbReference type="Pfam" id="PF05192">
    <property type="entry name" value="MutS_III"/>
    <property type="match status" value="1"/>
</dbReference>
<dbReference type="PANTHER" id="PTHR11361">
    <property type="entry name" value="DNA MISMATCH REPAIR PROTEIN MUTS FAMILY MEMBER"/>
    <property type="match status" value="1"/>
</dbReference>
<name>A0ABX7Q1V9_9BACT</name>
<dbReference type="PIRSF" id="PIRSF037677">
    <property type="entry name" value="DNA_mis_repair_Msh6"/>
    <property type="match status" value="1"/>
</dbReference>
<dbReference type="RefSeq" id="WP_207162889.1">
    <property type="nucleotide sequence ID" value="NZ_CP071382.1"/>
</dbReference>
<keyword evidence="3 9" id="KW-0547">Nucleotide-binding</keyword>
<dbReference type="SUPFAM" id="SSF55271">
    <property type="entry name" value="DNA repair protein MutS, domain I"/>
    <property type="match status" value="1"/>
</dbReference>
<dbReference type="Proteomes" id="UP000663651">
    <property type="component" value="Chromosome"/>
</dbReference>
<evidence type="ECO:0000256" key="1">
    <source>
        <dbReference type="ARBA" id="ARBA00006271"/>
    </source>
</evidence>
<dbReference type="CDD" id="cd03284">
    <property type="entry name" value="ABC_MutS1"/>
    <property type="match status" value="1"/>
</dbReference>
<dbReference type="SMART" id="SM00533">
    <property type="entry name" value="MUTSd"/>
    <property type="match status" value="1"/>
</dbReference>
<dbReference type="InterPro" id="IPR036678">
    <property type="entry name" value="MutS_con_dom_sf"/>
</dbReference>